<gene>
    <name evidence="3" type="ORF">BU26DRAFT_523959</name>
</gene>
<dbReference type="InterPro" id="IPR005302">
    <property type="entry name" value="MoCF_Sase_C"/>
</dbReference>
<keyword evidence="1" id="KW-0812">Transmembrane</keyword>
<dbReference type="Proteomes" id="UP000800094">
    <property type="component" value="Unassembled WGS sequence"/>
</dbReference>
<dbReference type="GeneID" id="54583505"/>
<dbReference type="Pfam" id="PF03473">
    <property type="entry name" value="MOSC"/>
    <property type="match status" value="1"/>
</dbReference>
<name>A0A6A6HYL1_9PLEO</name>
<dbReference type="PANTHER" id="PTHR14237:SF23">
    <property type="entry name" value="MOSC DOMAIN PROTEIN (AFU_ORTHOLOGUE AFUA_7G05900)"/>
    <property type="match status" value="1"/>
</dbReference>
<dbReference type="GO" id="GO:0003824">
    <property type="term" value="F:catalytic activity"/>
    <property type="evidence" value="ECO:0007669"/>
    <property type="project" value="InterPro"/>
</dbReference>
<feature type="transmembrane region" description="Helical" evidence="1">
    <location>
        <begin position="27"/>
        <end position="48"/>
    </location>
</feature>
<dbReference type="RefSeq" id="XP_033677983.1">
    <property type="nucleotide sequence ID" value="XM_033830175.1"/>
</dbReference>
<keyword evidence="1" id="KW-0472">Membrane</keyword>
<reference evidence="3" key="1">
    <citation type="journal article" date="2020" name="Stud. Mycol.">
        <title>101 Dothideomycetes genomes: a test case for predicting lifestyles and emergence of pathogens.</title>
        <authorList>
            <person name="Haridas S."/>
            <person name="Albert R."/>
            <person name="Binder M."/>
            <person name="Bloem J."/>
            <person name="Labutti K."/>
            <person name="Salamov A."/>
            <person name="Andreopoulos B."/>
            <person name="Baker S."/>
            <person name="Barry K."/>
            <person name="Bills G."/>
            <person name="Bluhm B."/>
            <person name="Cannon C."/>
            <person name="Castanera R."/>
            <person name="Culley D."/>
            <person name="Daum C."/>
            <person name="Ezra D."/>
            <person name="Gonzalez J."/>
            <person name="Henrissat B."/>
            <person name="Kuo A."/>
            <person name="Liang C."/>
            <person name="Lipzen A."/>
            <person name="Lutzoni F."/>
            <person name="Magnuson J."/>
            <person name="Mondo S."/>
            <person name="Nolan M."/>
            <person name="Ohm R."/>
            <person name="Pangilinan J."/>
            <person name="Park H.-J."/>
            <person name="Ramirez L."/>
            <person name="Alfaro M."/>
            <person name="Sun H."/>
            <person name="Tritt A."/>
            <person name="Yoshinaga Y."/>
            <person name="Zwiers L.-H."/>
            <person name="Turgeon B."/>
            <person name="Goodwin S."/>
            <person name="Spatafora J."/>
            <person name="Crous P."/>
            <person name="Grigoriev I."/>
        </authorList>
    </citation>
    <scope>NUCLEOTIDE SEQUENCE</scope>
    <source>
        <strain evidence="3">CBS 122368</strain>
    </source>
</reference>
<organism evidence="3 4">
    <name type="scientific">Trematosphaeria pertusa</name>
    <dbReference type="NCBI Taxonomy" id="390896"/>
    <lineage>
        <taxon>Eukaryota</taxon>
        <taxon>Fungi</taxon>
        <taxon>Dikarya</taxon>
        <taxon>Ascomycota</taxon>
        <taxon>Pezizomycotina</taxon>
        <taxon>Dothideomycetes</taxon>
        <taxon>Pleosporomycetidae</taxon>
        <taxon>Pleosporales</taxon>
        <taxon>Massarineae</taxon>
        <taxon>Trematosphaeriaceae</taxon>
        <taxon>Trematosphaeria</taxon>
    </lineage>
</organism>
<dbReference type="PROSITE" id="PS51340">
    <property type="entry name" value="MOSC"/>
    <property type="match status" value="1"/>
</dbReference>
<dbReference type="InterPro" id="IPR011037">
    <property type="entry name" value="Pyrv_Knase-like_insert_dom_sf"/>
</dbReference>
<dbReference type="SUPFAM" id="SSF50800">
    <property type="entry name" value="PK beta-barrel domain-like"/>
    <property type="match status" value="1"/>
</dbReference>
<evidence type="ECO:0000259" key="2">
    <source>
        <dbReference type="PROSITE" id="PS51340"/>
    </source>
</evidence>
<dbReference type="PANTHER" id="PTHR14237">
    <property type="entry name" value="MOLYBDOPTERIN COFACTOR SULFURASE MOSC"/>
    <property type="match status" value="1"/>
</dbReference>
<feature type="domain" description="MOSC" evidence="2">
    <location>
        <begin position="260"/>
        <end position="437"/>
    </location>
</feature>
<keyword evidence="1" id="KW-1133">Transmembrane helix</keyword>
<dbReference type="GO" id="GO:0030170">
    <property type="term" value="F:pyridoxal phosphate binding"/>
    <property type="evidence" value="ECO:0007669"/>
    <property type="project" value="InterPro"/>
</dbReference>
<protein>
    <recommendedName>
        <fullName evidence="2">MOSC domain-containing protein</fullName>
    </recommendedName>
</protein>
<dbReference type="GO" id="GO:0030151">
    <property type="term" value="F:molybdenum ion binding"/>
    <property type="evidence" value="ECO:0007669"/>
    <property type="project" value="InterPro"/>
</dbReference>
<sequence length="447" mass="50124">MASSILDELMGSIQKTWADVGFTLTPLSILITLLATLLPFLLLFLLALTQREDPPLPPVGCHKLGLEGPSNLSDQYSRKYAQGGEPSPSNCWTVKAIFIYPVKSCAPVELGKAEVIRTGLRYDRQFTFGQYVTGLPSLEGKVSSEWNCITQRTFPRLAKVETEIWVPDPAAPGYDEEGEWVKSEGCLVVRFPFTPDTDFSLEGLKNYGKLLAAKLSGKSEPMVEFKVPFNPTKDRIKKMKYRSEEMKIWKDTPMALNLGSEVPEEVMAKLRYTLGVTNPLTLFRIDTSRYRKVLKCAPKKKDVGFQTIIGMQDSYPMHIMNLASVHNVSARLPRRRPLNALRYRANLYITGPPAFNEDDWSRARIGSGTYHISCRTTRCKLPNVDPETGIADRNEPGTTMLKYRVIDKGSKSACLGMQVSPLEDEAEVTVGDAVEVLERGEHFFLKE</sequence>
<dbReference type="Pfam" id="PF03476">
    <property type="entry name" value="MOSC_N"/>
    <property type="match status" value="1"/>
</dbReference>
<dbReference type="EMBL" id="ML987206">
    <property type="protein sequence ID" value="KAF2242979.1"/>
    <property type="molecule type" value="Genomic_DNA"/>
</dbReference>
<dbReference type="OrthoDB" id="17255at2759"/>
<dbReference type="InterPro" id="IPR005303">
    <property type="entry name" value="MOCOS_middle"/>
</dbReference>
<proteinExistence type="predicted"/>
<dbReference type="AlphaFoldDB" id="A0A6A6HYL1"/>
<evidence type="ECO:0000313" key="4">
    <source>
        <dbReference type="Proteomes" id="UP000800094"/>
    </source>
</evidence>
<evidence type="ECO:0000256" key="1">
    <source>
        <dbReference type="SAM" id="Phobius"/>
    </source>
</evidence>
<evidence type="ECO:0000313" key="3">
    <source>
        <dbReference type="EMBL" id="KAF2242979.1"/>
    </source>
</evidence>
<accession>A0A6A6HYL1</accession>
<keyword evidence="4" id="KW-1185">Reference proteome</keyword>